<proteinExistence type="predicted"/>
<organism evidence="2 3">
    <name type="scientific">Saccharopolyspora griseoalba</name>
    <dbReference type="NCBI Taxonomy" id="1431848"/>
    <lineage>
        <taxon>Bacteria</taxon>
        <taxon>Bacillati</taxon>
        <taxon>Actinomycetota</taxon>
        <taxon>Actinomycetes</taxon>
        <taxon>Pseudonocardiales</taxon>
        <taxon>Pseudonocardiaceae</taxon>
        <taxon>Saccharopolyspora</taxon>
    </lineage>
</organism>
<keyword evidence="3" id="KW-1185">Reference proteome</keyword>
<dbReference type="RefSeq" id="WP_380665126.1">
    <property type="nucleotide sequence ID" value="NZ_JBHTCJ010000002.1"/>
</dbReference>
<dbReference type="EMBL" id="JBHTCJ010000002">
    <property type="protein sequence ID" value="MFC7340867.1"/>
    <property type="molecule type" value="Genomic_DNA"/>
</dbReference>
<name>A0ABW2LED5_9PSEU</name>
<feature type="region of interest" description="Disordered" evidence="1">
    <location>
        <begin position="1"/>
        <end position="32"/>
    </location>
</feature>
<feature type="compositionally biased region" description="Pro residues" evidence="1">
    <location>
        <begin position="1"/>
        <end position="12"/>
    </location>
</feature>
<evidence type="ECO:0000313" key="2">
    <source>
        <dbReference type="EMBL" id="MFC7340867.1"/>
    </source>
</evidence>
<gene>
    <name evidence="2" type="ORF">ACFQRI_05525</name>
</gene>
<comment type="caution">
    <text evidence="2">The sequence shown here is derived from an EMBL/GenBank/DDBJ whole genome shotgun (WGS) entry which is preliminary data.</text>
</comment>
<accession>A0ABW2LED5</accession>
<dbReference type="Proteomes" id="UP001596504">
    <property type="component" value="Unassembled WGS sequence"/>
</dbReference>
<evidence type="ECO:0000256" key="1">
    <source>
        <dbReference type="SAM" id="MobiDB-lite"/>
    </source>
</evidence>
<evidence type="ECO:0000313" key="3">
    <source>
        <dbReference type="Proteomes" id="UP001596504"/>
    </source>
</evidence>
<protein>
    <submittedName>
        <fullName evidence="2">Leader peptide</fullName>
    </submittedName>
</protein>
<dbReference type="InterPro" id="IPR049979">
    <property type="entry name" value="Cys_resp_CS_actino"/>
</dbReference>
<dbReference type="NCBIfam" id="NF042934">
    <property type="entry name" value="cis_reg_atten"/>
    <property type="match status" value="1"/>
</dbReference>
<sequence>MRPSSPVPPGPPAAELTPRRGPGSVPGVSESATAVRRGHIDLRRVASALCPCPSC</sequence>
<reference evidence="3" key="1">
    <citation type="journal article" date="2019" name="Int. J. Syst. Evol. Microbiol.">
        <title>The Global Catalogue of Microorganisms (GCM) 10K type strain sequencing project: providing services to taxonomists for standard genome sequencing and annotation.</title>
        <authorList>
            <consortium name="The Broad Institute Genomics Platform"/>
            <consortium name="The Broad Institute Genome Sequencing Center for Infectious Disease"/>
            <person name="Wu L."/>
            <person name="Ma J."/>
        </authorList>
    </citation>
    <scope>NUCLEOTIDE SEQUENCE [LARGE SCALE GENOMIC DNA]</scope>
    <source>
        <strain evidence="3">WLHS5</strain>
    </source>
</reference>